<dbReference type="PANTHER" id="PTHR30483:SF6">
    <property type="entry name" value="PERIPLASMIC BINDING PROTEIN OF ABC TRANSPORTER FOR NATURAL AMINO ACIDS"/>
    <property type="match status" value="1"/>
</dbReference>
<reference evidence="7 8" key="1">
    <citation type="submission" date="2017-11" db="EMBL/GenBank/DDBJ databases">
        <title>Draft genome sequence of magnetotactic bacterium Magnetospirillum kuznetsovii LBB-42.</title>
        <authorList>
            <person name="Grouzdev D.S."/>
            <person name="Rysina M.S."/>
            <person name="Baslerov R.V."/>
            <person name="Koziaeva V."/>
        </authorList>
    </citation>
    <scope>NUCLEOTIDE SEQUENCE [LARGE SCALE GENOMIC DNA]</scope>
    <source>
        <strain evidence="7 8">LBB-42</strain>
    </source>
</reference>
<dbReference type="SUPFAM" id="SSF53822">
    <property type="entry name" value="Periplasmic binding protein-like I"/>
    <property type="match status" value="1"/>
</dbReference>
<evidence type="ECO:0000256" key="1">
    <source>
        <dbReference type="ARBA" id="ARBA00010062"/>
    </source>
</evidence>
<evidence type="ECO:0000256" key="4">
    <source>
        <dbReference type="SAM" id="MobiDB-lite"/>
    </source>
</evidence>
<dbReference type="RefSeq" id="WP_112146638.1">
    <property type="nucleotide sequence ID" value="NZ_PGTO01000016.1"/>
</dbReference>
<feature type="compositionally biased region" description="Low complexity" evidence="4">
    <location>
        <begin position="402"/>
        <end position="411"/>
    </location>
</feature>
<evidence type="ECO:0000256" key="3">
    <source>
        <dbReference type="ARBA" id="ARBA00022970"/>
    </source>
</evidence>
<dbReference type="EMBL" id="PGTO01000016">
    <property type="protein sequence ID" value="RAU20831.1"/>
    <property type="molecule type" value="Genomic_DNA"/>
</dbReference>
<feature type="domain" description="Leucine-binding protein" evidence="6">
    <location>
        <begin position="30"/>
        <end position="365"/>
    </location>
</feature>
<evidence type="ECO:0000256" key="2">
    <source>
        <dbReference type="ARBA" id="ARBA00022729"/>
    </source>
</evidence>
<feature type="signal peptide" evidence="5">
    <location>
        <begin position="1"/>
        <end position="19"/>
    </location>
</feature>
<dbReference type="InterPro" id="IPR028082">
    <property type="entry name" value="Peripla_BP_I"/>
</dbReference>
<feature type="compositionally biased region" description="Pro residues" evidence="4">
    <location>
        <begin position="412"/>
        <end position="426"/>
    </location>
</feature>
<comment type="caution">
    <text evidence="7">The sequence shown here is derived from an EMBL/GenBank/DDBJ whole genome shotgun (WGS) entry which is preliminary data.</text>
</comment>
<proteinExistence type="inferred from homology"/>
<keyword evidence="3" id="KW-0029">Amino-acid transport</keyword>
<gene>
    <name evidence="7" type="ORF">CU669_16285</name>
</gene>
<organism evidence="7 8">
    <name type="scientific">Paramagnetospirillum kuznetsovii</name>
    <dbReference type="NCBI Taxonomy" id="2053833"/>
    <lineage>
        <taxon>Bacteria</taxon>
        <taxon>Pseudomonadati</taxon>
        <taxon>Pseudomonadota</taxon>
        <taxon>Alphaproteobacteria</taxon>
        <taxon>Rhodospirillales</taxon>
        <taxon>Magnetospirillaceae</taxon>
        <taxon>Paramagnetospirillum</taxon>
    </lineage>
</organism>
<name>A0A364NUS3_9PROT</name>
<dbReference type="Pfam" id="PF13458">
    <property type="entry name" value="Peripla_BP_6"/>
    <property type="match status" value="1"/>
</dbReference>
<comment type="similarity">
    <text evidence="1">Belongs to the leucine-binding protein family.</text>
</comment>
<feature type="chain" id="PRO_5017059177" evidence="5">
    <location>
        <begin position="20"/>
        <end position="433"/>
    </location>
</feature>
<evidence type="ECO:0000256" key="5">
    <source>
        <dbReference type="SAM" id="SignalP"/>
    </source>
</evidence>
<evidence type="ECO:0000313" key="8">
    <source>
        <dbReference type="Proteomes" id="UP000251075"/>
    </source>
</evidence>
<evidence type="ECO:0000259" key="6">
    <source>
        <dbReference type="Pfam" id="PF13458"/>
    </source>
</evidence>
<feature type="region of interest" description="Disordered" evidence="4">
    <location>
        <begin position="396"/>
        <end position="433"/>
    </location>
</feature>
<accession>A0A364NUS3</accession>
<dbReference type="GO" id="GO:0006865">
    <property type="term" value="P:amino acid transport"/>
    <property type="evidence" value="ECO:0007669"/>
    <property type="project" value="UniProtKB-KW"/>
</dbReference>
<dbReference type="InterPro" id="IPR051010">
    <property type="entry name" value="BCAA_transport"/>
</dbReference>
<keyword evidence="2 5" id="KW-0732">Signal</keyword>
<dbReference type="OrthoDB" id="435355at2"/>
<dbReference type="InterPro" id="IPR028081">
    <property type="entry name" value="Leu-bd"/>
</dbReference>
<dbReference type="Proteomes" id="UP000251075">
    <property type="component" value="Unassembled WGS sequence"/>
</dbReference>
<dbReference type="Gene3D" id="3.40.50.2300">
    <property type="match status" value="2"/>
</dbReference>
<dbReference type="PANTHER" id="PTHR30483">
    <property type="entry name" value="LEUCINE-SPECIFIC-BINDING PROTEIN"/>
    <property type="match status" value="1"/>
</dbReference>
<evidence type="ECO:0000313" key="7">
    <source>
        <dbReference type="EMBL" id="RAU20831.1"/>
    </source>
</evidence>
<protein>
    <submittedName>
        <fullName evidence="7">Branched-chain amino acid ABC transporter substrate-binding protein</fullName>
    </submittedName>
</protein>
<keyword evidence="8" id="KW-1185">Reference proteome</keyword>
<sequence length="433" mass="46505">MRRLAAALLLLLCPTLVHALPVTTAAGNPTIVVGIIATLGGAGAMAGQDSVDGFTTALRQMGGRFANQEVRVVVVDDRGSPDTAIQVTRRLLEREKVDFVLTAVSQPSLAAIIKPLLDSRVFVINLDAGPPSLLGPDCNPSLFQMGVSPDAINEAAGLFFAAEKYRKLVVVGPDAPATNAAVAAIRRNWTGDIVDVLRVKGGALTFAPEVARLRELAPDAVYTVLTGGMGVAFVRDYSTAGLKSDIPLVGPWTAFERPMLPGLADHGLDILNIAPWSPDLDTPLNKRMVTDFELEYGRPATSWVAQGYDAALLLESTMKFTSGRTTDREAVRHGVRRAEFSPVQGSFRFDTNHGPSINLYLRRVIRDAKGRLTEELRTVLVKDWHGREVAQCPMRWAEDLTQPGGKPGSAPAQPPKPPKAPPPSAKPPKKPVQ</sequence>
<keyword evidence="3" id="KW-0813">Transport</keyword>
<dbReference type="AlphaFoldDB" id="A0A364NUS3"/>